<gene>
    <name evidence="1" type="ordered locus">MTR_3g025200</name>
</gene>
<evidence type="ECO:0000313" key="2">
    <source>
        <dbReference type="EnsemblPlants" id="AES69193"/>
    </source>
</evidence>
<organism evidence="1 3">
    <name type="scientific">Medicago truncatula</name>
    <name type="common">Barrel medic</name>
    <name type="synonym">Medicago tribuloides</name>
    <dbReference type="NCBI Taxonomy" id="3880"/>
    <lineage>
        <taxon>Eukaryota</taxon>
        <taxon>Viridiplantae</taxon>
        <taxon>Streptophyta</taxon>
        <taxon>Embryophyta</taxon>
        <taxon>Tracheophyta</taxon>
        <taxon>Spermatophyta</taxon>
        <taxon>Magnoliopsida</taxon>
        <taxon>eudicotyledons</taxon>
        <taxon>Gunneridae</taxon>
        <taxon>Pentapetalae</taxon>
        <taxon>rosids</taxon>
        <taxon>fabids</taxon>
        <taxon>Fabales</taxon>
        <taxon>Fabaceae</taxon>
        <taxon>Papilionoideae</taxon>
        <taxon>50 kb inversion clade</taxon>
        <taxon>NPAAA clade</taxon>
        <taxon>Hologalegina</taxon>
        <taxon>IRL clade</taxon>
        <taxon>Trifolieae</taxon>
        <taxon>Medicago</taxon>
    </lineage>
</organism>
<reference evidence="1 3" key="1">
    <citation type="journal article" date="2011" name="Nature">
        <title>The Medicago genome provides insight into the evolution of rhizobial symbioses.</title>
        <authorList>
            <person name="Young N.D."/>
            <person name="Debelle F."/>
            <person name="Oldroyd G.E."/>
            <person name="Geurts R."/>
            <person name="Cannon S.B."/>
            <person name="Udvardi M.K."/>
            <person name="Benedito V.A."/>
            <person name="Mayer K.F."/>
            <person name="Gouzy J."/>
            <person name="Schoof H."/>
            <person name="Van de Peer Y."/>
            <person name="Proost S."/>
            <person name="Cook D.R."/>
            <person name="Meyers B.C."/>
            <person name="Spannagl M."/>
            <person name="Cheung F."/>
            <person name="De Mita S."/>
            <person name="Krishnakumar V."/>
            <person name="Gundlach H."/>
            <person name="Zhou S."/>
            <person name="Mudge J."/>
            <person name="Bharti A.K."/>
            <person name="Murray J.D."/>
            <person name="Naoumkina M.A."/>
            <person name="Rosen B."/>
            <person name="Silverstein K.A."/>
            <person name="Tang H."/>
            <person name="Rombauts S."/>
            <person name="Zhao P.X."/>
            <person name="Zhou P."/>
            <person name="Barbe V."/>
            <person name="Bardou P."/>
            <person name="Bechner M."/>
            <person name="Bellec A."/>
            <person name="Berger A."/>
            <person name="Berges H."/>
            <person name="Bidwell S."/>
            <person name="Bisseling T."/>
            <person name="Choisne N."/>
            <person name="Couloux A."/>
            <person name="Denny R."/>
            <person name="Deshpande S."/>
            <person name="Dai X."/>
            <person name="Doyle J.J."/>
            <person name="Dudez A.M."/>
            <person name="Farmer A.D."/>
            <person name="Fouteau S."/>
            <person name="Franken C."/>
            <person name="Gibelin C."/>
            <person name="Gish J."/>
            <person name="Goldstein S."/>
            <person name="Gonzalez A.J."/>
            <person name="Green P.J."/>
            <person name="Hallab A."/>
            <person name="Hartog M."/>
            <person name="Hua A."/>
            <person name="Humphray S.J."/>
            <person name="Jeong D.H."/>
            <person name="Jing Y."/>
            <person name="Jocker A."/>
            <person name="Kenton S.M."/>
            <person name="Kim D.J."/>
            <person name="Klee K."/>
            <person name="Lai H."/>
            <person name="Lang C."/>
            <person name="Lin S."/>
            <person name="Macmil S.L."/>
            <person name="Magdelenat G."/>
            <person name="Matthews L."/>
            <person name="McCorrison J."/>
            <person name="Monaghan E.L."/>
            <person name="Mun J.H."/>
            <person name="Najar F.Z."/>
            <person name="Nicholson C."/>
            <person name="Noirot C."/>
            <person name="O'Bleness M."/>
            <person name="Paule C.R."/>
            <person name="Poulain J."/>
            <person name="Prion F."/>
            <person name="Qin B."/>
            <person name="Qu C."/>
            <person name="Retzel E.F."/>
            <person name="Riddle C."/>
            <person name="Sallet E."/>
            <person name="Samain S."/>
            <person name="Samson N."/>
            <person name="Sanders I."/>
            <person name="Saurat O."/>
            <person name="Scarpelli C."/>
            <person name="Schiex T."/>
            <person name="Segurens B."/>
            <person name="Severin A.J."/>
            <person name="Sherrier D.J."/>
            <person name="Shi R."/>
            <person name="Sims S."/>
            <person name="Singer S.R."/>
            <person name="Sinharoy S."/>
            <person name="Sterck L."/>
            <person name="Viollet A."/>
            <person name="Wang B.B."/>
            <person name="Wang K."/>
            <person name="Wang M."/>
            <person name="Wang X."/>
            <person name="Warfsmann J."/>
            <person name="Weissenbach J."/>
            <person name="White D.D."/>
            <person name="White J.D."/>
            <person name="Wiley G.B."/>
            <person name="Wincker P."/>
            <person name="Xing Y."/>
            <person name="Yang L."/>
            <person name="Yao Z."/>
            <person name="Ying F."/>
            <person name="Zhai J."/>
            <person name="Zhou L."/>
            <person name="Zuber A."/>
            <person name="Denarie J."/>
            <person name="Dixon R.A."/>
            <person name="May G.D."/>
            <person name="Schwartz D.C."/>
            <person name="Rogers J."/>
            <person name="Quetier F."/>
            <person name="Town C.D."/>
            <person name="Roe B.A."/>
        </authorList>
    </citation>
    <scope>NUCLEOTIDE SEQUENCE [LARGE SCALE GENOMIC DNA]</scope>
    <source>
        <strain evidence="1">A17</strain>
        <strain evidence="2 3">cv. Jemalong A17</strain>
    </source>
</reference>
<proteinExistence type="predicted"/>
<dbReference type="HOGENOM" id="CLU_1527433_0_0_1"/>
<dbReference type="EMBL" id="CM001219">
    <property type="protein sequence ID" value="AES69193.1"/>
    <property type="molecule type" value="Genomic_DNA"/>
</dbReference>
<protein>
    <submittedName>
        <fullName evidence="1 2">Uncharacterized protein</fullName>
    </submittedName>
</protein>
<evidence type="ECO:0000313" key="3">
    <source>
        <dbReference type="Proteomes" id="UP000002051"/>
    </source>
</evidence>
<reference evidence="2" key="3">
    <citation type="submission" date="2015-04" db="UniProtKB">
        <authorList>
            <consortium name="EnsemblPlants"/>
        </authorList>
    </citation>
    <scope>IDENTIFICATION</scope>
    <source>
        <strain evidence="2">cv. Jemalong A17</strain>
    </source>
</reference>
<reference evidence="1 3" key="2">
    <citation type="journal article" date="2014" name="BMC Genomics">
        <title>An improved genome release (version Mt4.0) for the model legume Medicago truncatula.</title>
        <authorList>
            <person name="Tang H."/>
            <person name="Krishnakumar V."/>
            <person name="Bidwell S."/>
            <person name="Rosen B."/>
            <person name="Chan A."/>
            <person name="Zhou S."/>
            <person name="Gentzbittel L."/>
            <person name="Childs K.L."/>
            <person name="Yandell M."/>
            <person name="Gundlach H."/>
            <person name="Mayer K.F."/>
            <person name="Schwartz D.C."/>
            <person name="Town C.D."/>
        </authorList>
    </citation>
    <scope>GENOME REANNOTATION</scope>
    <source>
        <strain evidence="2 3">cv. Jemalong A17</strain>
    </source>
</reference>
<sequence>MSGPWRDNEQPCESRCSNAKQRHINSSINSSYIIREPDKLITYQGDCVAPIEIGQILIQQLRKLNNIGVLQNTHQFPPHLGKQSTSHIVKTTKINHKEEASVLLPYDEVSNPCDNLKIVDTPLSFTGARGLVKCKLFVLTLHEEESTWFNALMPRSIDSLNELSMRFTTHFTAIRK</sequence>
<dbReference type="AlphaFoldDB" id="G7IWE2"/>
<keyword evidence="3" id="KW-1185">Reference proteome</keyword>
<dbReference type="EnsemblPlants" id="AES69193">
    <property type="protein sequence ID" value="AES69193"/>
    <property type="gene ID" value="MTR_3g025200"/>
</dbReference>
<name>G7IWE2_MEDTR</name>
<evidence type="ECO:0000313" key="1">
    <source>
        <dbReference type="EMBL" id="AES69193.1"/>
    </source>
</evidence>
<accession>G7IWE2</accession>
<dbReference type="PaxDb" id="3880-AES69193"/>
<dbReference type="Proteomes" id="UP000002051">
    <property type="component" value="Chromosome 3"/>
</dbReference>